<dbReference type="Pfam" id="PF13041">
    <property type="entry name" value="PPR_2"/>
    <property type="match status" value="4"/>
</dbReference>
<evidence type="ECO:0000313" key="4">
    <source>
        <dbReference type="EMBL" id="RDX63474.1"/>
    </source>
</evidence>
<evidence type="ECO:0000313" key="5">
    <source>
        <dbReference type="Proteomes" id="UP000257109"/>
    </source>
</evidence>
<dbReference type="AlphaFoldDB" id="A0A371EBU2"/>
<dbReference type="InterPro" id="IPR002885">
    <property type="entry name" value="PPR_rpt"/>
</dbReference>
<protein>
    <submittedName>
        <fullName evidence="4">Pentatricopeptide repeat-containing protein, mitochondrial</fullName>
    </submittedName>
</protein>
<dbReference type="EMBL" id="QJKJ01014876">
    <property type="protein sequence ID" value="RDX63474.1"/>
    <property type="molecule type" value="Genomic_DNA"/>
</dbReference>
<dbReference type="PANTHER" id="PTHR47447:SF28">
    <property type="entry name" value="PENTACOTRIPEPTIDE-REPEAT REGION OF PRORP DOMAIN-CONTAINING PROTEIN"/>
    <property type="match status" value="1"/>
</dbReference>
<evidence type="ECO:0000256" key="2">
    <source>
        <dbReference type="ARBA" id="ARBA00022737"/>
    </source>
</evidence>
<proteinExistence type="inferred from homology"/>
<dbReference type="PROSITE" id="PS51375">
    <property type="entry name" value="PPR"/>
    <property type="match status" value="11"/>
</dbReference>
<keyword evidence="5" id="KW-1185">Reference proteome</keyword>
<dbReference type="OrthoDB" id="185373at2759"/>
<gene>
    <name evidence="4" type="ORF">CR513_58092</name>
</gene>
<feature type="repeat" description="PPR" evidence="3">
    <location>
        <begin position="370"/>
        <end position="404"/>
    </location>
</feature>
<name>A0A371EBU2_MUCPR</name>
<sequence>MSRFAVSSSVYMPKFLPFILARLYSNSQSQPSFIHNVDDGVALFNRMLHMGIAPPIIQFNKILGSLVKLKHCSTAISLSKQLELRGIMPDLVTLSILINCFCHVKLTTFAFSVFGTILKMGYQPNTIILNTLIRGLCLNGEVKKALHFHDEVLAQGFQMNNVSYGTLINGVCKIGETRAAMQLLRKVEGTLVKPDVVMYNTIIDSLCKDKLVAYACELYSEMALNKISPNIITYNTLIHGFCVEGQLEEAISFLNEMVVGNIDPDDYTFNTLVDALCKEGKVKEAKSVLVVMMKQGVKPNVVTFNTLMDGYCLVNEVNNAKCVFNTMTRRGVNPNVRSYNIMINGLCKIKMVDEAINLFEEMHCNNMVPNTVTYNSLIDGLCKSKRISYVWKLVDEMHYKGQPANIITYNCILDALCKNDYLDKAIGLFKKIKDQGIQPTMYTYTILIDGLCKGGRLQNAKDIFQDLLIKGYQLSLVENAVVSIPVVNEALLVIVYCGSYFMLEIFMSDVRLKQVTDTVLGVEPWVAEIIVQVMFLWVASFSLSTILPLLPSRRASSCETRPELNGSTLSFSVCATIREGLASVVYFPINYDSFHTFKVEAMETSHPLSIESFSYSWLVNLKPSLESLDGSLRTSLDASDEASFIEMDPRMPPSKRFFRNSQDFKFDFPISQSPLTLVDADELFSNGYLMPLFVESLKMEAYEASDANPSLPSSSSHVPKSVVPNGHPRCPSLKRCRTLSRRIFQKYLNFLRPLCRRLRGGKSGSKPESVIKRTESAKNRGYYSETSPRISVAYSADDWRKSCDSESSIYEAVLHCKRSIGMYKFIVYINYAYFVLKSSVVSNKKCNRNNVETLNSLDEVYINI</sequence>
<reference evidence="4" key="1">
    <citation type="submission" date="2018-05" db="EMBL/GenBank/DDBJ databases">
        <title>Draft genome of Mucuna pruriens seed.</title>
        <authorList>
            <person name="Nnadi N.E."/>
            <person name="Vos R."/>
            <person name="Hasami M.H."/>
            <person name="Devisetty U.K."/>
            <person name="Aguiy J.C."/>
        </authorList>
    </citation>
    <scope>NUCLEOTIDE SEQUENCE [LARGE SCALE GENOMIC DNA]</scope>
    <source>
        <strain evidence="4">JCA_2017</strain>
    </source>
</reference>
<dbReference type="Pfam" id="PF01535">
    <property type="entry name" value="PPR"/>
    <property type="match status" value="1"/>
</dbReference>
<feature type="repeat" description="PPR" evidence="3">
    <location>
        <begin position="90"/>
        <end position="124"/>
    </location>
</feature>
<evidence type="ECO:0000256" key="1">
    <source>
        <dbReference type="ARBA" id="ARBA00007626"/>
    </source>
</evidence>
<feature type="repeat" description="PPR" evidence="3">
    <location>
        <begin position="440"/>
        <end position="474"/>
    </location>
</feature>
<feature type="repeat" description="PPR" evidence="3">
    <location>
        <begin position="160"/>
        <end position="194"/>
    </location>
</feature>
<feature type="repeat" description="PPR" evidence="3">
    <location>
        <begin position="300"/>
        <end position="334"/>
    </location>
</feature>
<dbReference type="InterPro" id="IPR011990">
    <property type="entry name" value="TPR-like_helical_dom_sf"/>
</dbReference>
<accession>A0A371EBU2</accession>
<dbReference type="Gene3D" id="1.25.40.10">
    <property type="entry name" value="Tetratricopeptide repeat domain"/>
    <property type="match status" value="5"/>
</dbReference>
<keyword evidence="2" id="KW-0677">Repeat</keyword>
<feature type="repeat" description="PPR" evidence="3">
    <location>
        <begin position="405"/>
        <end position="439"/>
    </location>
</feature>
<dbReference type="NCBIfam" id="TIGR00756">
    <property type="entry name" value="PPR"/>
    <property type="match status" value="10"/>
</dbReference>
<feature type="repeat" description="PPR" evidence="3">
    <location>
        <begin position="195"/>
        <end position="229"/>
    </location>
</feature>
<feature type="non-terminal residue" evidence="4">
    <location>
        <position position="1"/>
    </location>
</feature>
<dbReference type="Proteomes" id="UP000257109">
    <property type="component" value="Unassembled WGS sequence"/>
</dbReference>
<dbReference type="PANTHER" id="PTHR47447">
    <property type="entry name" value="OS03G0856100 PROTEIN"/>
    <property type="match status" value="1"/>
</dbReference>
<comment type="caution">
    <text evidence="4">The sequence shown here is derived from an EMBL/GenBank/DDBJ whole genome shotgun (WGS) entry which is preliminary data.</text>
</comment>
<feature type="repeat" description="PPR" evidence="3">
    <location>
        <begin position="125"/>
        <end position="159"/>
    </location>
</feature>
<comment type="similarity">
    <text evidence="1">Belongs to the PPR family. P subfamily.</text>
</comment>
<evidence type="ECO:0000256" key="3">
    <source>
        <dbReference type="PROSITE-ProRule" id="PRU00708"/>
    </source>
</evidence>
<feature type="repeat" description="PPR" evidence="3">
    <location>
        <begin position="265"/>
        <end position="299"/>
    </location>
</feature>
<dbReference type="Pfam" id="PF12854">
    <property type="entry name" value="PPR_1"/>
    <property type="match status" value="2"/>
</dbReference>
<feature type="repeat" description="PPR" evidence="3">
    <location>
        <begin position="335"/>
        <end position="369"/>
    </location>
</feature>
<feature type="repeat" description="PPR" evidence="3">
    <location>
        <begin position="230"/>
        <end position="264"/>
    </location>
</feature>
<organism evidence="4 5">
    <name type="scientific">Mucuna pruriens</name>
    <name type="common">Velvet bean</name>
    <name type="synonym">Dolichos pruriens</name>
    <dbReference type="NCBI Taxonomy" id="157652"/>
    <lineage>
        <taxon>Eukaryota</taxon>
        <taxon>Viridiplantae</taxon>
        <taxon>Streptophyta</taxon>
        <taxon>Embryophyta</taxon>
        <taxon>Tracheophyta</taxon>
        <taxon>Spermatophyta</taxon>
        <taxon>Magnoliopsida</taxon>
        <taxon>eudicotyledons</taxon>
        <taxon>Gunneridae</taxon>
        <taxon>Pentapetalae</taxon>
        <taxon>rosids</taxon>
        <taxon>fabids</taxon>
        <taxon>Fabales</taxon>
        <taxon>Fabaceae</taxon>
        <taxon>Papilionoideae</taxon>
        <taxon>50 kb inversion clade</taxon>
        <taxon>NPAAA clade</taxon>
        <taxon>indigoferoid/millettioid clade</taxon>
        <taxon>Phaseoleae</taxon>
        <taxon>Mucuna</taxon>
    </lineage>
</organism>